<dbReference type="AlphaFoldDB" id="A0AAV3XT72"/>
<protein>
    <recommendedName>
        <fullName evidence="5">Transmembrane protein</fullName>
    </recommendedName>
</protein>
<evidence type="ECO:0000313" key="3">
    <source>
        <dbReference type="EMBL" id="GFN73662.1"/>
    </source>
</evidence>
<sequence>MRRAVDDVNPTPRAHRLIALLAVFLIMAGACICVDSTSPPGIIPSSARPEVENSSSGESIGFDTEQDPEEIIFELRILYVCDATSKDFCRRPNRSHTHTNSKTNRSRHNTETHTNSKTNRSRHNTEAHRDHLDLARAKSFFMSSLPRGCMNMKPASATNSTNAMHHWNSSKKDAKHAAFSSLNSGKTNRPLNFGDDSEESSILDNVQSLYDRCWRLEDGGLHVERSLPHISGGTLRAHVTSYVVSGTFADRLRSLDVHLEINNADIIVAVGDTLTVQTAAIVGEGREFPVLGYITEYPEGRKPGTSPYALNNFLKQVLVHKDV</sequence>
<organism evidence="3 4">
    <name type="scientific">Plakobranchus ocellatus</name>
    <dbReference type="NCBI Taxonomy" id="259542"/>
    <lineage>
        <taxon>Eukaryota</taxon>
        <taxon>Metazoa</taxon>
        <taxon>Spiralia</taxon>
        <taxon>Lophotrochozoa</taxon>
        <taxon>Mollusca</taxon>
        <taxon>Gastropoda</taxon>
        <taxon>Heterobranchia</taxon>
        <taxon>Euthyneura</taxon>
        <taxon>Panpulmonata</taxon>
        <taxon>Sacoglossa</taxon>
        <taxon>Placobranchoidea</taxon>
        <taxon>Plakobranchidae</taxon>
        <taxon>Plakobranchus</taxon>
    </lineage>
</organism>
<name>A0AAV3XT72_9GAST</name>
<dbReference type="Proteomes" id="UP000735302">
    <property type="component" value="Unassembled WGS sequence"/>
</dbReference>
<feature type="region of interest" description="Disordered" evidence="1">
    <location>
        <begin position="90"/>
        <end position="128"/>
    </location>
</feature>
<reference evidence="3 4" key="1">
    <citation type="journal article" date="2021" name="Elife">
        <title>Chloroplast acquisition without the gene transfer in kleptoplastic sea slugs, Plakobranchus ocellatus.</title>
        <authorList>
            <person name="Maeda T."/>
            <person name="Takahashi S."/>
            <person name="Yoshida T."/>
            <person name="Shimamura S."/>
            <person name="Takaki Y."/>
            <person name="Nagai Y."/>
            <person name="Toyoda A."/>
            <person name="Suzuki Y."/>
            <person name="Arimoto A."/>
            <person name="Ishii H."/>
            <person name="Satoh N."/>
            <person name="Nishiyama T."/>
            <person name="Hasebe M."/>
            <person name="Maruyama T."/>
            <person name="Minagawa J."/>
            <person name="Obokata J."/>
            <person name="Shigenobu S."/>
        </authorList>
    </citation>
    <scope>NUCLEOTIDE SEQUENCE [LARGE SCALE GENOMIC DNA]</scope>
</reference>
<evidence type="ECO:0008006" key="5">
    <source>
        <dbReference type="Google" id="ProtNLM"/>
    </source>
</evidence>
<keyword evidence="4" id="KW-1185">Reference proteome</keyword>
<feature type="chain" id="PRO_5043864793" description="Transmembrane protein" evidence="2">
    <location>
        <begin position="34"/>
        <end position="323"/>
    </location>
</feature>
<gene>
    <name evidence="3" type="ORF">PoB_000016800</name>
</gene>
<dbReference type="PROSITE" id="PS51257">
    <property type="entry name" value="PROKAR_LIPOPROTEIN"/>
    <property type="match status" value="1"/>
</dbReference>
<evidence type="ECO:0000256" key="1">
    <source>
        <dbReference type="SAM" id="MobiDB-lite"/>
    </source>
</evidence>
<feature type="signal peptide" evidence="2">
    <location>
        <begin position="1"/>
        <end position="33"/>
    </location>
</feature>
<feature type="region of interest" description="Disordered" evidence="1">
    <location>
        <begin position="44"/>
        <end position="63"/>
    </location>
</feature>
<proteinExistence type="predicted"/>
<keyword evidence="2" id="KW-0732">Signal</keyword>
<evidence type="ECO:0000256" key="2">
    <source>
        <dbReference type="SAM" id="SignalP"/>
    </source>
</evidence>
<feature type="compositionally biased region" description="Basic residues" evidence="1">
    <location>
        <begin position="91"/>
        <end position="107"/>
    </location>
</feature>
<evidence type="ECO:0000313" key="4">
    <source>
        <dbReference type="Proteomes" id="UP000735302"/>
    </source>
</evidence>
<accession>A0AAV3XT72</accession>
<comment type="caution">
    <text evidence="3">The sequence shown here is derived from an EMBL/GenBank/DDBJ whole genome shotgun (WGS) entry which is preliminary data.</text>
</comment>
<dbReference type="EMBL" id="BLXT01000021">
    <property type="protein sequence ID" value="GFN73662.1"/>
    <property type="molecule type" value="Genomic_DNA"/>
</dbReference>